<evidence type="ECO:0000313" key="2">
    <source>
        <dbReference type="EMBL" id="AUH04449.1"/>
    </source>
</evidence>
<accession>A0A2I5T6C0</accession>
<dbReference type="EMBL" id="CP025084">
    <property type="protein sequence ID" value="AUH04449.1"/>
    <property type="molecule type" value="Genomic_DNA"/>
</dbReference>
<dbReference type="Proteomes" id="UP000017700">
    <property type="component" value="Chromosome"/>
</dbReference>
<reference evidence="2 3" key="1">
    <citation type="journal article" date="2013" name="Genome Announc.">
        <title>Draft genome sequence of Serratia sp. strain ATCC 39006, a model bacterium for analysis of the biosynthesis and regulation of prodigiosin, a carbapenem, and gas vesicles.</title>
        <authorList>
            <person name="Fineran P.C."/>
            <person name="Iglesias Cans M.C."/>
            <person name="Ramsay J.P."/>
            <person name="Wilf N.M."/>
            <person name="Cossyleon D."/>
            <person name="McNeil M.B."/>
            <person name="Williamson N.R."/>
            <person name="Monson R.E."/>
            <person name="Becher S.A."/>
            <person name="Stanton J.A."/>
            <person name="Brugger K."/>
            <person name="Brown S.D."/>
            <person name="Salmond G.P."/>
        </authorList>
    </citation>
    <scope>NUCLEOTIDE SEQUENCE [LARGE SCALE GENOMIC DNA]</scope>
    <source>
        <strain evidence="2">ATCC 39006</strain>
        <strain evidence="3">ATCC 39006 / SC 11482</strain>
    </source>
</reference>
<dbReference type="AlphaFoldDB" id="A0A2I5T6C0"/>
<dbReference type="Proteomes" id="UP000233778">
    <property type="component" value="Chromosome"/>
</dbReference>
<proteinExistence type="predicted"/>
<gene>
    <name evidence="1" type="ORF">CWC46_10150</name>
    <name evidence="2" type="ORF">Ser39006_010155</name>
</gene>
<dbReference type="STRING" id="104623.Ser39006_03436"/>
<reference evidence="2" key="2">
    <citation type="submission" date="2013-09" db="EMBL/GenBank/DDBJ databases">
        <authorList>
            <person name="Wang G."/>
            <person name="Yang Y."/>
            <person name="Su Y."/>
        </authorList>
    </citation>
    <scope>NUCLEOTIDE SEQUENCE</scope>
    <source>
        <strain evidence="2">ATCC 39006</strain>
    </source>
</reference>
<dbReference type="OrthoDB" id="6489236at2"/>
<name>A0A2I5T6C0_SERS3</name>
<sequence length="68" mass="7598">MNPATFYYWLKHHRNDATVTVPAAFIPARRVLPENNDADTVTLNLPNGCSVRCLPAQLRTVMQALSLC</sequence>
<reference evidence="2" key="4">
    <citation type="submission" date="2017-11" db="EMBL/GenBank/DDBJ databases">
        <title>Complete genome sequence of Serratia sp. ATCC 39006.</title>
        <authorList>
            <person name="Hampton H.G."/>
            <person name="Jackson S.A."/>
            <person name="Jauregui R."/>
            <person name="Poulter G.T.M."/>
            <person name="Salmond G.P.C."/>
            <person name="Fineran P.C."/>
        </authorList>
    </citation>
    <scope>NUCLEOTIDE SEQUENCE</scope>
    <source>
        <strain evidence="2">ATCC 39006</strain>
    </source>
</reference>
<evidence type="ECO:0000313" key="1">
    <source>
        <dbReference type="EMBL" id="AUH00130.1"/>
    </source>
</evidence>
<evidence type="ECO:0000313" key="3">
    <source>
        <dbReference type="Proteomes" id="UP000017700"/>
    </source>
</evidence>
<organism evidence="2 3">
    <name type="scientific">Serratia sp. (strain ATCC 39006)</name>
    <name type="common">Prodigiosinella confusarubida</name>
    <dbReference type="NCBI Taxonomy" id="104623"/>
    <lineage>
        <taxon>Bacteria</taxon>
        <taxon>Pseudomonadati</taxon>
        <taxon>Pseudomonadota</taxon>
        <taxon>Gammaproteobacteria</taxon>
        <taxon>Enterobacterales</taxon>
        <taxon>Pectobacteriaceae</taxon>
        <taxon>Prodigiosinella</taxon>
    </lineage>
</organism>
<keyword evidence="3" id="KW-1185">Reference proteome</keyword>
<dbReference type="EMBL" id="CP025085">
    <property type="protein sequence ID" value="AUH00130.1"/>
    <property type="molecule type" value="Genomic_DNA"/>
</dbReference>
<dbReference type="KEGG" id="sera:Ser39006_010155"/>
<reference evidence="1 4" key="3">
    <citation type="submission" date="2017-11" db="EMBL/GenBank/DDBJ databases">
        <title>Complete genome sequence of Serratia sp. ATCC 39006 LacA.</title>
        <authorList>
            <person name="Hampton H.G."/>
            <person name="Jackson S.A."/>
            <person name="Jauregui R."/>
            <person name="Poulter G.T.M."/>
            <person name="Salmond G.P.C."/>
            <person name="Fineran P.C."/>
        </authorList>
    </citation>
    <scope>NUCLEOTIDE SEQUENCE [LARGE SCALE GENOMIC DNA]</scope>
    <source>
        <strain evidence="1 4">ATCC 39006</strain>
    </source>
</reference>
<protein>
    <submittedName>
        <fullName evidence="2">Uncharacterized protein</fullName>
    </submittedName>
</protein>
<evidence type="ECO:0000313" key="4">
    <source>
        <dbReference type="Proteomes" id="UP000233778"/>
    </source>
</evidence>
<dbReference type="KEGG" id="serq:CWC46_10150"/>
<dbReference type="NCBIfam" id="NF047593">
    <property type="entry name" value="IS66_ISAeme5_TnpA"/>
    <property type="match status" value="1"/>
</dbReference>